<dbReference type="EMBL" id="FJOG01000004">
    <property type="protein sequence ID" value="CZR53704.1"/>
    <property type="molecule type" value="Genomic_DNA"/>
</dbReference>
<sequence>MFINAIDVLDFHTVKTEQDHAAHQPVPISEEEKTRAVAIVGLKCEVFGMWEWFDASEQPDNNTKELFLQVIVLRLPNGTKRIGVGFFNNDSSITKDPLSEERIRYPILRVNDSEFAFVDPGSPVDIANLVWKDPVQAGAVGRKWKPRGLCFRWTTQCSGVCVYSLLNLTSSDSQGIAGGLHWKRPVIRTRPWVLSFTHGGVFSASKHVTHPLCIVENAWIVDSSPKHNHL</sequence>
<keyword evidence="2" id="KW-1185">Reference proteome</keyword>
<protein>
    <submittedName>
        <fullName evidence="1">Uncharacterized protein</fullName>
    </submittedName>
</protein>
<dbReference type="AlphaFoldDB" id="A0A1L7WLQ2"/>
<accession>A0A1L7WLQ2</accession>
<proteinExistence type="predicted"/>
<evidence type="ECO:0000313" key="2">
    <source>
        <dbReference type="Proteomes" id="UP000184330"/>
    </source>
</evidence>
<reference evidence="1 2" key="1">
    <citation type="submission" date="2016-03" db="EMBL/GenBank/DDBJ databases">
        <authorList>
            <person name="Ploux O."/>
        </authorList>
    </citation>
    <scope>NUCLEOTIDE SEQUENCE [LARGE SCALE GENOMIC DNA]</scope>
    <source>
        <strain evidence="1 2">UAMH 11012</strain>
    </source>
</reference>
<name>A0A1L7WLQ2_9HELO</name>
<dbReference type="Proteomes" id="UP000184330">
    <property type="component" value="Unassembled WGS sequence"/>
</dbReference>
<organism evidence="1 2">
    <name type="scientific">Phialocephala subalpina</name>
    <dbReference type="NCBI Taxonomy" id="576137"/>
    <lineage>
        <taxon>Eukaryota</taxon>
        <taxon>Fungi</taxon>
        <taxon>Dikarya</taxon>
        <taxon>Ascomycota</taxon>
        <taxon>Pezizomycotina</taxon>
        <taxon>Leotiomycetes</taxon>
        <taxon>Helotiales</taxon>
        <taxon>Mollisiaceae</taxon>
        <taxon>Phialocephala</taxon>
        <taxon>Phialocephala fortinii species complex</taxon>
    </lineage>
</organism>
<evidence type="ECO:0000313" key="1">
    <source>
        <dbReference type="EMBL" id="CZR53704.1"/>
    </source>
</evidence>
<gene>
    <name evidence="1" type="ORF">PAC_03584</name>
</gene>